<dbReference type="EMBL" id="ONZQ02000004">
    <property type="protein sequence ID" value="SPO00717.1"/>
    <property type="molecule type" value="Genomic_DNA"/>
</dbReference>
<dbReference type="SMART" id="SM01238">
    <property type="entry name" value="IGR"/>
    <property type="match status" value="1"/>
</dbReference>
<organism evidence="6 7">
    <name type="scientific">Cephalotrichum gorgonifer</name>
    <dbReference type="NCBI Taxonomy" id="2041049"/>
    <lineage>
        <taxon>Eukaryota</taxon>
        <taxon>Fungi</taxon>
        <taxon>Dikarya</taxon>
        <taxon>Ascomycota</taxon>
        <taxon>Pezizomycotina</taxon>
        <taxon>Sordariomycetes</taxon>
        <taxon>Hypocreomycetidae</taxon>
        <taxon>Microascales</taxon>
        <taxon>Microascaceae</taxon>
        <taxon>Cephalotrichum</taxon>
    </lineage>
</organism>
<name>A0AAE8SU12_9PEZI</name>
<feature type="domain" description="Small ribosomal subunit protein mS41 SAM" evidence="5">
    <location>
        <begin position="49"/>
        <end position="105"/>
    </location>
</feature>
<dbReference type="InterPro" id="IPR013761">
    <property type="entry name" value="SAM/pointed_sf"/>
</dbReference>
<gene>
    <name evidence="6" type="ORF">DNG_03465</name>
</gene>
<comment type="subcellular location">
    <subcellularLocation>
        <location evidence="1">Mitochondrion</location>
    </subcellularLocation>
</comment>
<keyword evidence="7" id="KW-1185">Reference proteome</keyword>
<protein>
    <recommendedName>
        <fullName evidence="4">Small ribosomal subunit protein mS41</fullName>
    </recommendedName>
</protein>
<dbReference type="InterPro" id="IPR019083">
    <property type="entry name" value="SAM_Ribosomal_mS41"/>
</dbReference>
<evidence type="ECO:0000259" key="5">
    <source>
        <dbReference type="SMART" id="SM01238"/>
    </source>
</evidence>
<dbReference type="GO" id="GO:0005739">
    <property type="term" value="C:mitochondrion"/>
    <property type="evidence" value="ECO:0007669"/>
    <property type="project" value="UniProtKB-SubCell"/>
</dbReference>
<evidence type="ECO:0000256" key="2">
    <source>
        <dbReference type="ARBA" id="ARBA00010492"/>
    </source>
</evidence>
<evidence type="ECO:0000313" key="7">
    <source>
        <dbReference type="Proteomes" id="UP001187682"/>
    </source>
</evidence>
<dbReference type="PANTHER" id="PTHR28235:SF1">
    <property type="entry name" value="SMALL RIBOSOMAL SUBUNIT PROTEIN MS41"/>
    <property type="match status" value="1"/>
</dbReference>
<evidence type="ECO:0000256" key="4">
    <source>
        <dbReference type="ARBA" id="ARBA00035129"/>
    </source>
</evidence>
<accession>A0AAE8SU12</accession>
<sequence length="226" mass="25398">MASKRLLPSLSPVWANAQPLRVAHTRCLHTSRLSQPRPVPPPIPITPDPESFLRIIGRDLVQYADKFPTWDSLFTLTSVQLKDLGVEPARSRRYLLNWLKRYREGRLGPGGDFKHVQDGQALLGIYHDLKTDKKTVVNVPAGATPAEIPAEERAKVKDYLVRGAKRISGPYATPTSDGMSKVTIVEGMWEDRLGQKVDGGERRQAEVRFKRRVAERRAAREAESGR</sequence>
<dbReference type="AlphaFoldDB" id="A0AAE8SU12"/>
<reference evidence="6" key="1">
    <citation type="submission" date="2018-03" db="EMBL/GenBank/DDBJ databases">
        <authorList>
            <person name="Guldener U."/>
        </authorList>
    </citation>
    <scope>NUCLEOTIDE SEQUENCE</scope>
</reference>
<dbReference type="InterPro" id="IPR039603">
    <property type="entry name" value="Ribosomal_mS41"/>
</dbReference>
<evidence type="ECO:0000313" key="6">
    <source>
        <dbReference type="EMBL" id="SPO00717.1"/>
    </source>
</evidence>
<evidence type="ECO:0000256" key="1">
    <source>
        <dbReference type="ARBA" id="ARBA00004173"/>
    </source>
</evidence>
<dbReference type="Proteomes" id="UP001187682">
    <property type="component" value="Unassembled WGS sequence"/>
</dbReference>
<comment type="similarity">
    <text evidence="2">Belongs to the mitochondrion-specific ribosomal protein mS41 family.</text>
</comment>
<dbReference type="Pfam" id="PF09597">
    <property type="entry name" value="SAM_Ribosomal_mS41"/>
    <property type="match status" value="1"/>
</dbReference>
<evidence type="ECO:0000256" key="3">
    <source>
        <dbReference type="ARBA" id="ARBA00023128"/>
    </source>
</evidence>
<keyword evidence="3" id="KW-0496">Mitochondrion</keyword>
<proteinExistence type="inferred from homology"/>
<dbReference type="PANTHER" id="PTHR28235">
    <property type="entry name" value="PROTEIN FYV4, MITOCHONDRIAL"/>
    <property type="match status" value="1"/>
</dbReference>
<comment type="caution">
    <text evidence="6">The sequence shown here is derived from an EMBL/GenBank/DDBJ whole genome shotgun (WGS) entry which is preliminary data.</text>
</comment>
<dbReference type="SUPFAM" id="SSF47769">
    <property type="entry name" value="SAM/Pointed domain"/>
    <property type="match status" value="1"/>
</dbReference>
<dbReference type="CDD" id="cd09487">
    <property type="entry name" value="SAM_superfamily"/>
    <property type="match status" value="1"/>
</dbReference>